<reference evidence="2 3" key="1">
    <citation type="submission" date="2025-04" db="UniProtKB">
        <authorList>
            <consortium name="RefSeq"/>
        </authorList>
    </citation>
    <scope>IDENTIFICATION</scope>
    <source>
        <tissue evidence="2 3">Whole insect</tissue>
    </source>
</reference>
<evidence type="ECO:0000259" key="1">
    <source>
        <dbReference type="Pfam" id="PF05699"/>
    </source>
</evidence>
<dbReference type="Pfam" id="PF05699">
    <property type="entry name" value="Dimer_Tnp_hAT"/>
    <property type="match status" value="1"/>
</dbReference>
<dbReference type="InterPro" id="IPR012337">
    <property type="entry name" value="RNaseH-like_sf"/>
</dbReference>
<dbReference type="GO" id="GO:0046983">
    <property type="term" value="F:protein dimerization activity"/>
    <property type="evidence" value="ECO:0007669"/>
    <property type="project" value="InterPro"/>
</dbReference>
<dbReference type="InterPro" id="IPR008906">
    <property type="entry name" value="HATC_C_dom"/>
</dbReference>
<accession>A0A6P7GJV3</accession>
<name>A0A6P7GJV3_DIAVI</name>
<organism evidence="2">
    <name type="scientific">Diabrotica virgifera virgifera</name>
    <name type="common">western corn rootworm</name>
    <dbReference type="NCBI Taxonomy" id="50390"/>
    <lineage>
        <taxon>Eukaryota</taxon>
        <taxon>Metazoa</taxon>
        <taxon>Ecdysozoa</taxon>
        <taxon>Arthropoda</taxon>
        <taxon>Hexapoda</taxon>
        <taxon>Insecta</taxon>
        <taxon>Pterygota</taxon>
        <taxon>Neoptera</taxon>
        <taxon>Endopterygota</taxon>
        <taxon>Coleoptera</taxon>
        <taxon>Polyphaga</taxon>
        <taxon>Cucujiformia</taxon>
        <taxon>Chrysomeloidea</taxon>
        <taxon>Chrysomelidae</taxon>
        <taxon>Galerucinae</taxon>
        <taxon>Diabroticina</taxon>
        <taxon>Diabroticites</taxon>
        <taxon>Diabrotica</taxon>
    </lineage>
</organism>
<feature type="domain" description="HAT C-terminal dimerisation" evidence="1">
    <location>
        <begin position="68"/>
        <end position="138"/>
    </location>
</feature>
<evidence type="ECO:0000313" key="2">
    <source>
        <dbReference type="RefSeq" id="XP_028144060.1"/>
    </source>
</evidence>
<dbReference type="AlphaFoldDB" id="A0A6P7GJV3"/>
<gene>
    <name evidence="2 3" type="primary">LOC114337735</name>
</gene>
<proteinExistence type="predicted"/>
<dbReference type="PANTHER" id="PTHR45749">
    <property type="match status" value="1"/>
</dbReference>
<dbReference type="RefSeq" id="XP_028144061.1">
    <property type="nucleotide sequence ID" value="XM_028288260.1"/>
</dbReference>
<evidence type="ECO:0000313" key="3">
    <source>
        <dbReference type="RefSeq" id="XP_028144061.1"/>
    </source>
</evidence>
<dbReference type="PANTHER" id="PTHR45749:SF21">
    <property type="entry name" value="DUF4371 DOMAIN-CONTAINING PROTEIN"/>
    <property type="match status" value="1"/>
</dbReference>
<dbReference type="SUPFAM" id="SSF53098">
    <property type="entry name" value="Ribonuclease H-like"/>
    <property type="match status" value="1"/>
</dbReference>
<sequence>MNSRFQNFNELKFVELCNFNISNYNSSKFPTEAFNSLRLNYGNFFDIPALNSQLSVVYETSDISEKEIPRNLLNFLNSTGLNKSLCEVVKLCELVLTIPATSASVECSFSVLKRIKSFTRNSTSEDRLSKLALLSIEKECIKQLSENPKFYDDVIDKFCTG</sequence>
<protein>
    <submittedName>
        <fullName evidence="2">Uncharacterized protein LOC114337735 isoform X1</fullName>
    </submittedName>
    <submittedName>
        <fullName evidence="3">Uncharacterized protein LOC114337735 isoform X2</fullName>
    </submittedName>
</protein>
<dbReference type="RefSeq" id="XP_028144060.1">
    <property type="nucleotide sequence ID" value="XM_028288259.1"/>
</dbReference>